<evidence type="ECO:0000259" key="1">
    <source>
        <dbReference type="Pfam" id="PF00128"/>
    </source>
</evidence>
<dbReference type="GO" id="GO:0005975">
    <property type="term" value="P:carbohydrate metabolic process"/>
    <property type="evidence" value="ECO:0007669"/>
    <property type="project" value="InterPro"/>
</dbReference>
<dbReference type="PANTHER" id="PTHR10357:SF179">
    <property type="entry name" value="NEUTRAL AND BASIC AMINO ACID TRANSPORT PROTEIN RBAT"/>
    <property type="match status" value="1"/>
</dbReference>
<name>A0AAE0T2E3_9BIVA</name>
<dbReference type="InterPro" id="IPR017853">
    <property type="entry name" value="GH"/>
</dbReference>
<reference evidence="2" key="2">
    <citation type="journal article" date="2021" name="Genome Biol. Evol.">
        <title>Developing a high-quality reference genome for a parasitic bivalve with doubly uniparental inheritance (Bivalvia: Unionida).</title>
        <authorList>
            <person name="Smith C.H."/>
        </authorList>
    </citation>
    <scope>NUCLEOTIDE SEQUENCE</scope>
    <source>
        <strain evidence="2">CHS0354</strain>
        <tissue evidence="2">Mantle</tissue>
    </source>
</reference>
<dbReference type="Gene3D" id="3.20.20.80">
    <property type="entry name" value="Glycosidases"/>
    <property type="match status" value="1"/>
</dbReference>
<organism evidence="2 3">
    <name type="scientific">Potamilus streckersoni</name>
    <dbReference type="NCBI Taxonomy" id="2493646"/>
    <lineage>
        <taxon>Eukaryota</taxon>
        <taxon>Metazoa</taxon>
        <taxon>Spiralia</taxon>
        <taxon>Lophotrochozoa</taxon>
        <taxon>Mollusca</taxon>
        <taxon>Bivalvia</taxon>
        <taxon>Autobranchia</taxon>
        <taxon>Heteroconchia</taxon>
        <taxon>Palaeoheterodonta</taxon>
        <taxon>Unionida</taxon>
        <taxon>Unionoidea</taxon>
        <taxon>Unionidae</taxon>
        <taxon>Ambleminae</taxon>
        <taxon>Lampsilini</taxon>
        <taxon>Potamilus</taxon>
    </lineage>
</organism>
<dbReference type="EMBL" id="JAEAOA010001258">
    <property type="protein sequence ID" value="KAK3602570.1"/>
    <property type="molecule type" value="Genomic_DNA"/>
</dbReference>
<dbReference type="InterPro" id="IPR006047">
    <property type="entry name" value="GH13_cat_dom"/>
</dbReference>
<reference evidence="2" key="1">
    <citation type="journal article" date="2021" name="Genome Biol. Evol.">
        <title>A High-Quality Reference Genome for a Parasitic Bivalve with Doubly Uniparental Inheritance (Bivalvia: Unionida).</title>
        <authorList>
            <person name="Smith C.H."/>
        </authorList>
    </citation>
    <scope>NUCLEOTIDE SEQUENCE</scope>
    <source>
        <strain evidence="2">CHS0354</strain>
    </source>
</reference>
<evidence type="ECO:0000313" key="3">
    <source>
        <dbReference type="Proteomes" id="UP001195483"/>
    </source>
</evidence>
<feature type="domain" description="Glycosyl hydrolase family 13 catalytic" evidence="1">
    <location>
        <begin position="42"/>
        <end position="101"/>
    </location>
</feature>
<evidence type="ECO:0000313" key="2">
    <source>
        <dbReference type="EMBL" id="KAK3602570.1"/>
    </source>
</evidence>
<sequence>MDIPFSSETSQILKDNGYPCEWPGHGLTEIEFECTLLTLLRILSRLDYFDYINVKTLWLSPVYQSPMVDFGYDVMNHTQIDPIFGTMADFEELLRKMHEKGQG</sequence>
<accession>A0AAE0T2E3</accession>
<reference evidence="2" key="3">
    <citation type="submission" date="2023-05" db="EMBL/GenBank/DDBJ databases">
        <authorList>
            <person name="Smith C.H."/>
        </authorList>
    </citation>
    <scope>NUCLEOTIDE SEQUENCE</scope>
    <source>
        <strain evidence="2">CHS0354</strain>
        <tissue evidence="2">Mantle</tissue>
    </source>
</reference>
<dbReference type="PANTHER" id="PTHR10357">
    <property type="entry name" value="ALPHA-AMYLASE FAMILY MEMBER"/>
    <property type="match status" value="1"/>
</dbReference>
<comment type="caution">
    <text evidence="2">The sequence shown here is derived from an EMBL/GenBank/DDBJ whole genome shotgun (WGS) entry which is preliminary data.</text>
</comment>
<keyword evidence="3" id="KW-1185">Reference proteome</keyword>
<dbReference type="AlphaFoldDB" id="A0AAE0T2E3"/>
<proteinExistence type="predicted"/>
<dbReference type="Pfam" id="PF00128">
    <property type="entry name" value="Alpha-amylase"/>
    <property type="match status" value="1"/>
</dbReference>
<dbReference type="SUPFAM" id="SSF51445">
    <property type="entry name" value="(Trans)glycosidases"/>
    <property type="match status" value="1"/>
</dbReference>
<dbReference type="Proteomes" id="UP001195483">
    <property type="component" value="Unassembled WGS sequence"/>
</dbReference>
<protein>
    <recommendedName>
        <fullName evidence="1">Glycosyl hydrolase family 13 catalytic domain-containing protein</fullName>
    </recommendedName>
</protein>
<gene>
    <name evidence="2" type="ORF">CHS0354_020630</name>
</gene>